<dbReference type="GO" id="GO:0051775">
    <property type="term" value="P:response to redox state"/>
    <property type="evidence" value="ECO:0007669"/>
    <property type="project" value="InterPro"/>
</dbReference>
<dbReference type="GO" id="GO:0045892">
    <property type="term" value="P:negative regulation of DNA-templated transcription"/>
    <property type="evidence" value="ECO:0007669"/>
    <property type="project" value="InterPro"/>
</dbReference>
<proteinExistence type="inferred from homology"/>
<comment type="subcellular location">
    <subcellularLocation>
        <location evidence="1">Cytoplasm</location>
    </subcellularLocation>
</comment>
<dbReference type="InterPro" id="IPR036390">
    <property type="entry name" value="WH_DNA-bd_sf"/>
</dbReference>
<dbReference type="NCBIfam" id="NF003995">
    <property type="entry name" value="PRK05472.2-4"/>
    <property type="match status" value="1"/>
</dbReference>
<dbReference type="NCBIfam" id="NF003994">
    <property type="entry name" value="PRK05472.2-3"/>
    <property type="match status" value="1"/>
</dbReference>
<dbReference type="RefSeq" id="WP_176229334.1">
    <property type="nucleotide sequence ID" value="NZ_BLRY01000001.1"/>
</dbReference>
<sequence length="212" mass="23461">MRRTQIAEKTLNRLFLYVDYLKEMAQQGRTIVSSQQLAEAVGVKSCLLRKDLSRLGSFGCPRVGYQVDVLLNRLSAHLGLNEEISVVVIARCGFASDLSICRCLPEHNFKIAGFFYDGPQRPQASACTQEVLPIDLLDEVVRDNKVTMAIIASPPFSPQRIVDRLVAAGVKSILNLCGPPVSVPEGVSLRRAEAIHHLRVLAFYNSHTDEKS</sequence>
<dbReference type="Pfam" id="PF06971">
    <property type="entry name" value="Put_DNA-bind_N"/>
    <property type="match status" value="1"/>
</dbReference>
<feature type="domain" description="Rex DNA-binding C-terminal" evidence="2">
    <location>
        <begin position="6"/>
        <end position="53"/>
    </location>
</feature>
<evidence type="ECO:0000313" key="5">
    <source>
        <dbReference type="Proteomes" id="UP000576480"/>
    </source>
</evidence>
<evidence type="ECO:0000313" key="3">
    <source>
        <dbReference type="EMBL" id="GFP26588.1"/>
    </source>
</evidence>
<dbReference type="Proteomes" id="UP000591948">
    <property type="component" value="Unassembled WGS sequence"/>
</dbReference>
<gene>
    <name evidence="1" type="primary">rex</name>
    <name evidence="3" type="ORF">HKBW3S33_00003</name>
    <name evidence="4" type="ORF">HKBW3S43_00381</name>
</gene>
<dbReference type="Gene3D" id="3.40.50.720">
    <property type="entry name" value="NAD(P)-binding Rossmann-like Domain"/>
    <property type="match status" value="1"/>
</dbReference>
<protein>
    <recommendedName>
        <fullName evidence="1">Redox-sensing transcriptional repressor Rex</fullName>
    </recommendedName>
</protein>
<evidence type="ECO:0000259" key="2">
    <source>
        <dbReference type="Pfam" id="PF06971"/>
    </source>
</evidence>
<dbReference type="SUPFAM" id="SSF51735">
    <property type="entry name" value="NAD(P)-binding Rossmann-fold domains"/>
    <property type="match status" value="1"/>
</dbReference>
<dbReference type="PANTHER" id="PTHR35786:SF1">
    <property type="entry name" value="REDOX-SENSING TRANSCRIPTIONAL REPRESSOR REX 1"/>
    <property type="match status" value="1"/>
</dbReference>
<dbReference type="EMBL" id="BLRY01000001">
    <property type="protein sequence ID" value="GFP26588.1"/>
    <property type="molecule type" value="Genomic_DNA"/>
</dbReference>
<dbReference type="InterPro" id="IPR022876">
    <property type="entry name" value="Tscrpt_rep_Rex"/>
</dbReference>
<keyword evidence="1" id="KW-0805">Transcription regulation</keyword>
<feature type="DNA-binding region" description="H-T-H motif" evidence="1">
    <location>
        <begin position="16"/>
        <end position="55"/>
    </location>
</feature>
<dbReference type="SUPFAM" id="SSF46785">
    <property type="entry name" value="Winged helix' DNA-binding domain"/>
    <property type="match status" value="1"/>
</dbReference>
<dbReference type="PANTHER" id="PTHR35786">
    <property type="entry name" value="REDOX-SENSING TRANSCRIPTIONAL REPRESSOR REX"/>
    <property type="match status" value="1"/>
</dbReference>
<organism evidence="3 6">
    <name type="scientific">Candidatus Hakubella thermalkaliphila</name>
    <dbReference type="NCBI Taxonomy" id="2754717"/>
    <lineage>
        <taxon>Bacteria</taxon>
        <taxon>Bacillati</taxon>
        <taxon>Actinomycetota</taxon>
        <taxon>Actinomycetota incertae sedis</taxon>
        <taxon>Candidatus Hakubellales</taxon>
        <taxon>Candidatus Hakubellaceae</taxon>
        <taxon>Candidatus Hakubella</taxon>
    </lineage>
</organism>
<name>A0A6V8P270_9ACTN</name>
<evidence type="ECO:0000313" key="4">
    <source>
        <dbReference type="EMBL" id="GFP34588.1"/>
    </source>
</evidence>
<reference evidence="5 6" key="1">
    <citation type="journal article" date="2020" name="Front. Microbiol.">
        <title>Single-cell genomics of novel Actinobacteria with the Wood-Ljungdahl pathway discovered in a serpentinizing system.</title>
        <authorList>
            <person name="Merino N."/>
            <person name="Kawai M."/>
            <person name="Boyd E.S."/>
            <person name="Colman D.R."/>
            <person name="McGlynn S.E."/>
            <person name="Nealson K.H."/>
            <person name="Kurokawa K."/>
            <person name="Hongoh Y."/>
        </authorList>
    </citation>
    <scope>NUCLEOTIDE SEQUENCE [LARGE SCALE GENOMIC DNA]</scope>
    <source>
        <strain evidence="3 6">S33</strain>
        <strain evidence="4 5">S43</strain>
    </source>
</reference>
<dbReference type="InterPro" id="IPR009718">
    <property type="entry name" value="Rex_DNA-bd_C_dom"/>
</dbReference>
<keyword evidence="1" id="KW-0520">NAD</keyword>
<keyword evidence="1" id="KW-0238">DNA-binding</keyword>
<comment type="similarity">
    <text evidence="1">Belongs to the transcriptional regulatory Rex family.</text>
</comment>
<dbReference type="GO" id="GO:0003700">
    <property type="term" value="F:DNA-binding transcription factor activity"/>
    <property type="evidence" value="ECO:0007669"/>
    <property type="project" value="UniProtKB-UniRule"/>
</dbReference>
<comment type="caution">
    <text evidence="3">The sequence shown here is derived from an EMBL/GenBank/DDBJ whole genome shotgun (WGS) entry which is preliminary data.</text>
</comment>
<keyword evidence="1" id="KW-0963">Cytoplasm</keyword>
<dbReference type="Proteomes" id="UP000576480">
    <property type="component" value="Unassembled WGS sequence"/>
</dbReference>
<keyword evidence="1" id="KW-0804">Transcription</keyword>
<accession>A0A6V8P270</accession>
<dbReference type="Gene3D" id="1.10.10.10">
    <property type="entry name" value="Winged helix-like DNA-binding domain superfamily/Winged helix DNA-binding domain"/>
    <property type="match status" value="1"/>
</dbReference>
<dbReference type="AlphaFoldDB" id="A0A6V8P270"/>
<comment type="subunit">
    <text evidence="1">Homodimer.</text>
</comment>
<dbReference type="InterPro" id="IPR036291">
    <property type="entry name" value="NAD(P)-bd_dom_sf"/>
</dbReference>
<evidence type="ECO:0000256" key="1">
    <source>
        <dbReference type="HAMAP-Rule" id="MF_01131"/>
    </source>
</evidence>
<dbReference type="EMBL" id="BLSB01000012">
    <property type="protein sequence ID" value="GFP34588.1"/>
    <property type="molecule type" value="Genomic_DNA"/>
</dbReference>
<keyword evidence="6" id="KW-1185">Reference proteome</keyword>
<dbReference type="GO" id="GO:0005737">
    <property type="term" value="C:cytoplasm"/>
    <property type="evidence" value="ECO:0007669"/>
    <property type="project" value="UniProtKB-SubCell"/>
</dbReference>
<dbReference type="HAMAP" id="MF_01131">
    <property type="entry name" value="Rex"/>
    <property type="match status" value="1"/>
</dbReference>
<dbReference type="GO" id="GO:0003677">
    <property type="term" value="F:DNA binding"/>
    <property type="evidence" value="ECO:0007669"/>
    <property type="project" value="UniProtKB-UniRule"/>
</dbReference>
<dbReference type="InterPro" id="IPR036388">
    <property type="entry name" value="WH-like_DNA-bd_sf"/>
</dbReference>
<evidence type="ECO:0000313" key="6">
    <source>
        <dbReference type="Proteomes" id="UP000591948"/>
    </source>
</evidence>
<comment type="function">
    <text evidence="1">Modulates transcription in response to changes in cellular NADH/NAD(+) redox state.</text>
</comment>
<keyword evidence="1" id="KW-0678">Repressor</keyword>
<comment type="caution">
    <text evidence="1">Lacks conserved residue(s) required for the propagation of feature annotation.</text>
</comment>